<keyword evidence="1" id="KW-1133">Transmembrane helix</keyword>
<keyword evidence="2" id="KW-0808">Transferase</keyword>
<reference evidence="2 3" key="2">
    <citation type="submission" date="2019-08" db="EMBL/GenBank/DDBJ databases">
        <title>Amycolatopsis acidicola sp. nov., isolated from peat swamp forest soil.</title>
        <authorList>
            <person name="Srisuk N."/>
        </authorList>
    </citation>
    <scope>NUCLEOTIDE SEQUENCE [LARGE SCALE GENOMIC DNA]</scope>
    <source>
        <strain evidence="2 3">TBRC 6029</strain>
    </source>
</reference>
<dbReference type="EMBL" id="VJWX01000602">
    <property type="protein sequence ID" value="TVT21409.1"/>
    <property type="molecule type" value="Genomic_DNA"/>
</dbReference>
<proteinExistence type="predicted"/>
<keyword evidence="1" id="KW-0812">Transmembrane</keyword>
<dbReference type="RefSeq" id="WP_144592949.1">
    <property type="nucleotide sequence ID" value="NZ_VJWX01000602.1"/>
</dbReference>
<sequence length="443" mass="47167">MLVIGVAVWLALAATVLATWPRPNGGRRGLLLLALAFALLQELLFGTVPDRAFVTFRYAENIAHGHGAVFNVGERVEGYSNFTWLVLITFPKALFGANVVTSALVLSVLCVLGCVLLAFRFGPLAGVLTAGVSGLAAAGQMGTETALFVVLVLAVIRAVGTGHPIAAGVFAALAVMTRPDGVAVAFAAGLWLAAEVIRHRANWWRPTAYALGLVVIAAPWLTWRATYYSQPFARWPTAPLSASSYGFLLATLAALLVNAVVHRRRRVPSPVPRRGSRLWAQSGALALCGVSLLLAPGYQRVVHDSRARLGQTAEIGSWLAARVPPGSVVDTGGAQALAYVLGDRFRVLDERADPDVRGARQDGYANVADYRRPAVAVADARYLPHQRCDVASPNTGSYRAATFRRAGGNEWVTVYSRGDEAPALIHRLATDSLLVYVPCPGGM</sequence>
<dbReference type="AlphaFoldDB" id="A0A558AAV7"/>
<dbReference type="OrthoDB" id="3721873at2"/>
<evidence type="ECO:0000256" key="1">
    <source>
        <dbReference type="SAM" id="Phobius"/>
    </source>
</evidence>
<feature type="transmembrane region" description="Helical" evidence="1">
    <location>
        <begin position="124"/>
        <end position="141"/>
    </location>
</feature>
<protein>
    <submittedName>
        <fullName evidence="2">Glycosyltransferase family 39 protein</fullName>
    </submittedName>
</protein>
<feature type="transmembrane region" description="Helical" evidence="1">
    <location>
        <begin position="28"/>
        <end position="48"/>
    </location>
</feature>
<keyword evidence="1" id="KW-0472">Membrane</keyword>
<dbReference type="GO" id="GO:0016740">
    <property type="term" value="F:transferase activity"/>
    <property type="evidence" value="ECO:0007669"/>
    <property type="project" value="UniProtKB-KW"/>
</dbReference>
<evidence type="ECO:0000313" key="3">
    <source>
        <dbReference type="Proteomes" id="UP000320011"/>
    </source>
</evidence>
<dbReference type="Proteomes" id="UP000320011">
    <property type="component" value="Unassembled WGS sequence"/>
</dbReference>
<keyword evidence="3" id="KW-1185">Reference proteome</keyword>
<feature type="transmembrane region" description="Helical" evidence="1">
    <location>
        <begin position="93"/>
        <end position="118"/>
    </location>
</feature>
<reference evidence="2 3" key="1">
    <citation type="submission" date="2019-07" db="EMBL/GenBank/DDBJ databases">
        <authorList>
            <person name="Duangmal K."/>
            <person name="Teo W.F.A."/>
        </authorList>
    </citation>
    <scope>NUCLEOTIDE SEQUENCE [LARGE SCALE GENOMIC DNA]</scope>
    <source>
        <strain evidence="2 3">TBRC 6029</strain>
    </source>
</reference>
<feature type="transmembrane region" description="Helical" evidence="1">
    <location>
        <begin position="209"/>
        <end position="226"/>
    </location>
</feature>
<name>A0A558AAV7_9PSEU</name>
<evidence type="ECO:0000313" key="2">
    <source>
        <dbReference type="EMBL" id="TVT21409.1"/>
    </source>
</evidence>
<comment type="caution">
    <text evidence="2">The sequence shown here is derived from an EMBL/GenBank/DDBJ whole genome shotgun (WGS) entry which is preliminary data.</text>
</comment>
<feature type="transmembrane region" description="Helical" evidence="1">
    <location>
        <begin position="238"/>
        <end position="257"/>
    </location>
</feature>
<accession>A0A558AAV7</accession>
<organism evidence="2 3">
    <name type="scientific">Amycolatopsis rhizosphaerae</name>
    <dbReference type="NCBI Taxonomy" id="2053003"/>
    <lineage>
        <taxon>Bacteria</taxon>
        <taxon>Bacillati</taxon>
        <taxon>Actinomycetota</taxon>
        <taxon>Actinomycetes</taxon>
        <taxon>Pseudonocardiales</taxon>
        <taxon>Pseudonocardiaceae</taxon>
        <taxon>Amycolatopsis</taxon>
    </lineage>
</organism>
<feature type="transmembrane region" description="Helical" evidence="1">
    <location>
        <begin position="148"/>
        <end position="175"/>
    </location>
</feature>
<feature type="transmembrane region" description="Helical" evidence="1">
    <location>
        <begin position="181"/>
        <end position="197"/>
    </location>
</feature>
<gene>
    <name evidence="2" type="ORF">FNH05_33980</name>
</gene>